<organism evidence="7 8">
    <name type="scientific">Paraburkholderia terrae</name>
    <dbReference type="NCBI Taxonomy" id="311230"/>
    <lineage>
        <taxon>Bacteria</taxon>
        <taxon>Pseudomonadati</taxon>
        <taxon>Pseudomonadota</taxon>
        <taxon>Betaproteobacteria</taxon>
        <taxon>Burkholderiales</taxon>
        <taxon>Burkholderiaceae</taxon>
        <taxon>Paraburkholderia</taxon>
    </lineage>
</organism>
<comment type="cofactor">
    <cofactor evidence="1">
        <name>Zn(2+)</name>
        <dbReference type="ChEBI" id="CHEBI:29105"/>
    </cofactor>
</comment>
<dbReference type="Gene3D" id="3.90.180.10">
    <property type="entry name" value="Medium-chain alcohol dehydrogenases, catalytic domain"/>
    <property type="match status" value="1"/>
</dbReference>
<dbReference type="PANTHER" id="PTHR42813">
    <property type="entry name" value="ZINC-TYPE ALCOHOL DEHYDROGENASE-LIKE"/>
    <property type="match status" value="1"/>
</dbReference>
<proteinExistence type="inferred from homology"/>
<dbReference type="KEGG" id="pter:C2L65_42230"/>
<comment type="similarity">
    <text evidence="2">Belongs to the zinc-containing alcohol dehydrogenase family.</text>
</comment>
<feature type="compositionally biased region" description="Polar residues" evidence="5">
    <location>
        <begin position="1"/>
        <end position="11"/>
    </location>
</feature>
<dbReference type="Pfam" id="PF08240">
    <property type="entry name" value="ADH_N"/>
    <property type="match status" value="1"/>
</dbReference>
<dbReference type="InterPro" id="IPR011032">
    <property type="entry name" value="GroES-like_sf"/>
</dbReference>
<dbReference type="EMBL" id="CP026114">
    <property type="protein sequence ID" value="AUT66339.1"/>
    <property type="molecule type" value="Genomic_DNA"/>
</dbReference>
<evidence type="ECO:0000256" key="4">
    <source>
        <dbReference type="ARBA" id="ARBA00022833"/>
    </source>
</evidence>
<evidence type="ECO:0000313" key="7">
    <source>
        <dbReference type="EMBL" id="AUT66339.1"/>
    </source>
</evidence>
<evidence type="ECO:0000256" key="3">
    <source>
        <dbReference type="ARBA" id="ARBA00022723"/>
    </source>
</evidence>
<feature type="domain" description="Alcohol dehydrogenase-like N-terminal" evidence="6">
    <location>
        <begin position="24"/>
        <end position="109"/>
    </location>
</feature>
<evidence type="ECO:0000256" key="1">
    <source>
        <dbReference type="ARBA" id="ARBA00001947"/>
    </source>
</evidence>
<feature type="region of interest" description="Disordered" evidence="5">
    <location>
        <begin position="1"/>
        <end position="20"/>
    </location>
</feature>
<reference evidence="7 8" key="1">
    <citation type="submission" date="2018-01" db="EMBL/GenBank/DDBJ databases">
        <title>Species boundaries and ecological features among Paraburkholderia terrae DSMZ17804T, P. hospita DSMZ17164T and P. caribensis DSMZ13236T.</title>
        <authorList>
            <person name="Pratama A.A."/>
        </authorList>
    </citation>
    <scope>NUCLEOTIDE SEQUENCE [LARGE SCALE GENOMIC DNA]</scope>
    <source>
        <strain evidence="7 8">DSM 17804</strain>
    </source>
</reference>
<dbReference type="SUPFAM" id="SSF50129">
    <property type="entry name" value="GroES-like"/>
    <property type="match status" value="1"/>
</dbReference>
<dbReference type="GO" id="GO:0046872">
    <property type="term" value="F:metal ion binding"/>
    <property type="evidence" value="ECO:0007669"/>
    <property type="project" value="UniProtKB-KW"/>
</dbReference>
<dbReference type="PANTHER" id="PTHR42813:SF4">
    <property type="entry name" value="NADP-DEPENDENT ISOPROPANOL DEHYDROGENASE"/>
    <property type="match status" value="1"/>
</dbReference>
<gene>
    <name evidence="7" type="ORF">C2L65_42230</name>
</gene>
<accession>A0A2I8F3M4</accession>
<evidence type="ECO:0000256" key="2">
    <source>
        <dbReference type="ARBA" id="ARBA00008072"/>
    </source>
</evidence>
<dbReference type="Proteomes" id="UP000243502">
    <property type="component" value="Chromosome 4"/>
</dbReference>
<evidence type="ECO:0000313" key="8">
    <source>
        <dbReference type="Proteomes" id="UP000243502"/>
    </source>
</evidence>
<evidence type="ECO:0000256" key="5">
    <source>
        <dbReference type="SAM" id="MobiDB-lite"/>
    </source>
</evidence>
<protein>
    <recommendedName>
        <fullName evidence="6">Alcohol dehydrogenase-like N-terminal domain-containing protein</fullName>
    </recommendedName>
</protein>
<dbReference type="InterPro" id="IPR013154">
    <property type="entry name" value="ADH-like_N"/>
</dbReference>
<dbReference type="AlphaFoldDB" id="A0A2I8F3M4"/>
<evidence type="ECO:0000259" key="6">
    <source>
        <dbReference type="Pfam" id="PF08240"/>
    </source>
</evidence>
<dbReference type="OrthoDB" id="9773078at2"/>
<keyword evidence="4" id="KW-0862">Zinc</keyword>
<sequence length="116" mass="12624">MRSSPTPQIQRNKQRPIPEIAASTDASVKITRTTICSTGLHILKGDVPSCQAGRVLGQEGVGVVHEVGLSVTTFRRGERVLISCIMSFGKCMYCRRQMYSHCTGGGWILGNTNATR</sequence>
<name>A0A2I8F3M4_9BURK</name>
<keyword evidence="3" id="KW-0479">Metal-binding</keyword>